<dbReference type="SUPFAM" id="SSF52799">
    <property type="entry name" value="(Phosphotyrosine protein) phosphatases II"/>
    <property type="match status" value="1"/>
</dbReference>
<dbReference type="FunFam" id="2.30.29.30:FF:000135">
    <property type="entry name" value="Myotubularin related protein 6"/>
    <property type="match status" value="1"/>
</dbReference>
<dbReference type="InterPro" id="IPR016130">
    <property type="entry name" value="Tyr_Pase_AS"/>
</dbReference>
<dbReference type="OrthoDB" id="271628at2759"/>
<gene>
    <name evidence="11" type="ORF">DGYR_LOCUS3639</name>
</gene>
<comment type="caution">
    <text evidence="11">The sequence shown here is derived from an EMBL/GenBank/DDBJ whole genome shotgun (WGS) entry which is preliminary data.</text>
</comment>
<keyword evidence="12" id="KW-1185">Reference proteome</keyword>
<feature type="compositionally biased region" description="Low complexity" evidence="8">
    <location>
        <begin position="575"/>
        <end position="585"/>
    </location>
</feature>
<dbReference type="Pfam" id="PF21098">
    <property type="entry name" value="PH-GRAM_MTMR6-like"/>
    <property type="match status" value="1"/>
</dbReference>
<dbReference type="InterPro" id="IPR030564">
    <property type="entry name" value="Myotubularin"/>
</dbReference>
<dbReference type="GO" id="GO:0004438">
    <property type="term" value="F:phosphatidylinositol-3-phosphate phosphatase activity"/>
    <property type="evidence" value="ECO:0007669"/>
    <property type="project" value="TreeGrafter"/>
</dbReference>
<keyword evidence="4" id="KW-0963">Cytoplasm</keyword>
<evidence type="ECO:0000256" key="2">
    <source>
        <dbReference type="ARBA" id="ARBA00004496"/>
    </source>
</evidence>
<evidence type="ECO:0000256" key="5">
    <source>
        <dbReference type="ARBA" id="ARBA00022801"/>
    </source>
</evidence>
<sequence length="626" mass="71184">MSENDEKSLDLATKWHLELPILVDNVKLIDGVKNKNLQNSPVGTLYLTATHLIFVDCTGKKETWILHMHVSSVSKQSLSTTGCPLVIRCKTFQVVTFIIPKERDCHDIYTSLLKLSKPGFYLSNLCLFPQQNKYSTTTTTKITTAEYSQLFAFHYTPSNDLANESKTIGWDAIDLRSEYLRMGVPNKNWIEYDQTNDYELCDTYPRFLYMPSGVSKTLIKGTSKFRSRGRLPVLSYLHVDQSQSLAAICRCAQPLSGLTARCNEDEDFLQCIITANPNSNCMYVVDNRPMINALANRAKGKGYENESNYQNIKFHFAGIENIHVMRNSLNSLREACEKNLSMSGWLKALKESGWLKHVKDVLDASKFVADAIKSGTSVLVHCSDGWDRTAQTCALASLILDPYYRTIEGFQFNERLLFELHDHAYSCQFGTFIGNCEKDRIDLRLREKTYSLWSEIRSKFNDFINPFYEKEHETCLELRALKPDTSPSVIKFWKELYLRYDFGAQPRESVSDTVSTLKDHIISLKEHANLLENRIGTLCRLLNKEEETVKASISMISSSESMDFSTLQILDDTITSPTSSSVTSPGDNESGFEDSSISRSSSFDCLQVIYTIYLSISLSRPIIFYS</sequence>
<feature type="binding site" evidence="7">
    <location>
        <begin position="296"/>
        <end position="299"/>
    </location>
    <ligand>
        <name>substrate</name>
    </ligand>
</feature>
<dbReference type="Pfam" id="PF06602">
    <property type="entry name" value="Myotub-related"/>
    <property type="match status" value="1"/>
</dbReference>
<dbReference type="EMBL" id="CAJFCJ010000005">
    <property type="protein sequence ID" value="CAD5114829.1"/>
    <property type="molecule type" value="Genomic_DNA"/>
</dbReference>
<evidence type="ECO:0000313" key="11">
    <source>
        <dbReference type="EMBL" id="CAD5114829.1"/>
    </source>
</evidence>
<dbReference type="InterPro" id="IPR010569">
    <property type="entry name" value="Myotubularin-like_Pase_dom"/>
</dbReference>
<dbReference type="PROSITE" id="PS50056">
    <property type="entry name" value="TYR_PHOSPHATASE_2"/>
    <property type="match status" value="1"/>
</dbReference>
<dbReference type="PROSITE" id="PS51339">
    <property type="entry name" value="PPASE_MYOTUBULARIN"/>
    <property type="match status" value="1"/>
</dbReference>
<reference evidence="11 12" key="1">
    <citation type="submission" date="2020-08" db="EMBL/GenBank/DDBJ databases">
        <authorList>
            <person name="Hejnol A."/>
        </authorList>
    </citation>
    <scope>NUCLEOTIDE SEQUENCE [LARGE SCALE GENOMIC DNA]</scope>
</reference>
<evidence type="ECO:0000256" key="1">
    <source>
        <dbReference type="ARBA" id="ARBA00004184"/>
    </source>
</evidence>
<dbReference type="PANTHER" id="PTHR10807">
    <property type="entry name" value="MYOTUBULARIN-RELATED"/>
    <property type="match status" value="1"/>
</dbReference>
<dbReference type="PANTHER" id="PTHR10807:SF8">
    <property type="entry name" value="PHOSPHATIDYLINOSITOL-3-PHOSPHATE PHOSPHATASE"/>
    <property type="match status" value="1"/>
</dbReference>
<protein>
    <submittedName>
        <fullName evidence="11">DgyrCDS3867</fullName>
    </submittedName>
</protein>
<evidence type="ECO:0000259" key="9">
    <source>
        <dbReference type="PROSITE" id="PS50056"/>
    </source>
</evidence>
<evidence type="ECO:0000256" key="3">
    <source>
        <dbReference type="ARBA" id="ARBA00007471"/>
    </source>
</evidence>
<name>A0A7I8VJT6_9ANNE</name>
<dbReference type="InterPro" id="IPR048994">
    <property type="entry name" value="PH-GRAM_MTMR6-9"/>
</dbReference>
<dbReference type="Gene3D" id="2.30.29.30">
    <property type="entry name" value="Pleckstrin-homology domain (PH domain)/Phosphotyrosine-binding domain (PTB)"/>
    <property type="match status" value="1"/>
</dbReference>
<evidence type="ECO:0000313" key="12">
    <source>
        <dbReference type="Proteomes" id="UP000549394"/>
    </source>
</evidence>
<comment type="subcellular location">
    <subcellularLocation>
        <location evidence="2">Cytoplasm</location>
    </subcellularLocation>
    <subcellularLocation>
        <location evidence="1">Endomembrane system</location>
        <topology evidence="1">Peripheral membrane protein</topology>
    </subcellularLocation>
</comment>
<feature type="binding site" evidence="7">
    <location>
        <begin position="321"/>
        <end position="322"/>
    </location>
    <ligand>
        <name>substrate</name>
    </ligand>
</feature>
<evidence type="ECO:0000256" key="6">
    <source>
        <dbReference type="PIRSR" id="PIRSR630564-1"/>
    </source>
</evidence>
<dbReference type="GO" id="GO:0005737">
    <property type="term" value="C:cytoplasm"/>
    <property type="evidence" value="ECO:0007669"/>
    <property type="project" value="UniProtKB-SubCell"/>
</dbReference>
<evidence type="ECO:0000256" key="7">
    <source>
        <dbReference type="PIRSR" id="PIRSR630564-2"/>
    </source>
</evidence>
<dbReference type="SUPFAM" id="SSF50729">
    <property type="entry name" value="PH domain-like"/>
    <property type="match status" value="1"/>
</dbReference>
<dbReference type="GO" id="GO:0046856">
    <property type="term" value="P:phosphatidylinositol dephosphorylation"/>
    <property type="evidence" value="ECO:0007669"/>
    <property type="project" value="TreeGrafter"/>
</dbReference>
<feature type="binding site" evidence="7">
    <location>
        <begin position="382"/>
        <end position="388"/>
    </location>
    <ligand>
        <name>substrate</name>
    </ligand>
</feature>
<dbReference type="InterPro" id="IPR000387">
    <property type="entry name" value="Tyr_Pase_dom"/>
</dbReference>
<dbReference type="PROSITE" id="PS00383">
    <property type="entry name" value="TYR_PHOSPHATASE_1"/>
    <property type="match status" value="1"/>
</dbReference>
<evidence type="ECO:0000256" key="8">
    <source>
        <dbReference type="SAM" id="MobiDB-lite"/>
    </source>
</evidence>
<dbReference type="CDD" id="cd13210">
    <property type="entry name" value="PH-GRAM_MTMR6-like"/>
    <property type="match status" value="1"/>
</dbReference>
<comment type="similarity">
    <text evidence="3">Belongs to the protein-tyrosine phosphatase family. Non-receptor class myotubularin subfamily.</text>
</comment>
<feature type="domain" description="Myotubularin phosphatase" evidence="10">
    <location>
        <begin position="169"/>
        <end position="497"/>
    </location>
</feature>
<dbReference type="GO" id="GO:0106018">
    <property type="term" value="F:phosphatidylinositol-3,5-bisphosphate phosphatase activity"/>
    <property type="evidence" value="ECO:0007669"/>
    <property type="project" value="TreeGrafter"/>
</dbReference>
<proteinExistence type="inferred from homology"/>
<organism evidence="11 12">
    <name type="scientific">Dimorphilus gyrociliatus</name>
    <dbReference type="NCBI Taxonomy" id="2664684"/>
    <lineage>
        <taxon>Eukaryota</taxon>
        <taxon>Metazoa</taxon>
        <taxon>Spiralia</taxon>
        <taxon>Lophotrochozoa</taxon>
        <taxon>Annelida</taxon>
        <taxon>Polychaeta</taxon>
        <taxon>Polychaeta incertae sedis</taxon>
        <taxon>Dinophilidae</taxon>
        <taxon>Dimorphilus</taxon>
    </lineage>
</organism>
<feature type="region of interest" description="Disordered" evidence="8">
    <location>
        <begin position="575"/>
        <end position="598"/>
    </location>
</feature>
<evidence type="ECO:0000259" key="10">
    <source>
        <dbReference type="PROSITE" id="PS51339"/>
    </source>
</evidence>
<feature type="active site" description="Phosphocysteine intermediate" evidence="6">
    <location>
        <position position="382"/>
    </location>
</feature>
<dbReference type="Gene3D" id="3.90.190.10">
    <property type="entry name" value="Protein tyrosine phosphatase superfamily"/>
    <property type="match status" value="1"/>
</dbReference>
<dbReference type="GO" id="GO:0012505">
    <property type="term" value="C:endomembrane system"/>
    <property type="evidence" value="ECO:0007669"/>
    <property type="project" value="UniProtKB-SubCell"/>
</dbReference>
<evidence type="ECO:0000256" key="4">
    <source>
        <dbReference type="ARBA" id="ARBA00022490"/>
    </source>
</evidence>
<accession>A0A7I8VJT6</accession>
<keyword evidence="5" id="KW-0378">Hydrolase</keyword>
<dbReference type="InterPro" id="IPR029021">
    <property type="entry name" value="Prot-tyrosine_phosphatase-like"/>
</dbReference>
<dbReference type="InterPro" id="IPR011993">
    <property type="entry name" value="PH-like_dom_sf"/>
</dbReference>
<dbReference type="Proteomes" id="UP000549394">
    <property type="component" value="Unassembled WGS sequence"/>
</dbReference>
<feature type="domain" description="Tyrosine specific protein phosphatases" evidence="9">
    <location>
        <begin position="359"/>
        <end position="395"/>
    </location>
</feature>
<dbReference type="AlphaFoldDB" id="A0A7I8VJT6"/>